<gene>
    <name evidence="2" type="ORF">FB567DRAFT_543260</name>
</gene>
<keyword evidence="3" id="KW-1185">Reference proteome</keyword>
<name>A0A8K0RJ97_9PLEO</name>
<feature type="region of interest" description="Disordered" evidence="1">
    <location>
        <begin position="59"/>
        <end position="84"/>
    </location>
</feature>
<feature type="compositionally biased region" description="Basic residues" evidence="1">
    <location>
        <begin position="1"/>
        <end position="12"/>
    </location>
</feature>
<evidence type="ECO:0000313" key="3">
    <source>
        <dbReference type="Proteomes" id="UP000813461"/>
    </source>
</evidence>
<dbReference type="CDD" id="cd18186">
    <property type="entry name" value="BTB_POZ_ZBTB_KLHL-like"/>
    <property type="match status" value="1"/>
</dbReference>
<protein>
    <recommendedName>
        <fullName evidence="4">BTB domain-containing protein</fullName>
    </recommendedName>
</protein>
<evidence type="ECO:0000313" key="2">
    <source>
        <dbReference type="EMBL" id="KAH7094857.1"/>
    </source>
</evidence>
<organism evidence="2 3">
    <name type="scientific">Paraphoma chrysanthemicola</name>
    <dbReference type="NCBI Taxonomy" id="798071"/>
    <lineage>
        <taxon>Eukaryota</taxon>
        <taxon>Fungi</taxon>
        <taxon>Dikarya</taxon>
        <taxon>Ascomycota</taxon>
        <taxon>Pezizomycotina</taxon>
        <taxon>Dothideomycetes</taxon>
        <taxon>Pleosporomycetidae</taxon>
        <taxon>Pleosporales</taxon>
        <taxon>Pleosporineae</taxon>
        <taxon>Phaeosphaeriaceae</taxon>
        <taxon>Paraphoma</taxon>
    </lineage>
</organism>
<proteinExistence type="predicted"/>
<dbReference type="SUPFAM" id="SSF54695">
    <property type="entry name" value="POZ domain"/>
    <property type="match status" value="1"/>
</dbReference>
<dbReference type="AlphaFoldDB" id="A0A8K0RJ97"/>
<dbReference type="Proteomes" id="UP000813461">
    <property type="component" value="Unassembled WGS sequence"/>
</dbReference>
<dbReference type="InterPro" id="IPR011333">
    <property type="entry name" value="SKP1/BTB/POZ_sf"/>
</dbReference>
<sequence>MSSTTRKIRVRLPKPSTLEKTNTACPPRDDSAAPDAFLESLSPDSFDFAFKPSCESRRSLRKAGKAPGSSKSRKPVVSHSGASQTLSKKWRVKNNITFEYVYHQAIGHRIDPSDSLGPSVSKLVVGKPPKQQTFLIHEDLLKARSKVLGSMLVVPNDTTPSATIQLPEEDPDIFHLYSNLIYFGVLTIQDSDEWPKLCRLYVLAEKLQDAQAQNSIMDLMHECIHECCENGGLDPRASLCETRPRNLGQLLSTTPIADIYEGTLISSPARKYILDLYAWYGQSYSLDAGADAGPDAVPYDFLLDVAKALMDQRHRPLFTSMLDWPSTTYHQPLEMKDVSKATDRAVVGSMCDGWSAACDAIKRTAYGRIK</sequence>
<reference evidence="2" key="1">
    <citation type="journal article" date="2021" name="Nat. Commun.">
        <title>Genetic determinants of endophytism in the Arabidopsis root mycobiome.</title>
        <authorList>
            <person name="Mesny F."/>
            <person name="Miyauchi S."/>
            <person name="Thiergart T."/>
            <person name="Pickel B."/>
            <person name="Atanasova L."/>
            <person name="Karlsson M."/>
            <person name="Huettel B."/>
            <person name="Barry K.W."/>
            <person name="Haridas S."/>
            <person name="Chen C."/>
            <person name="Bauer D."/>
            <person name="Andreopoulos W."/>
            <person name="Pangilinan J."/>
            <person name="LaButti K."/>
            <person name="Riley R."/>
            <person name="Lipzen A."/>
            <person name="Clum A."/>
            <person name="Drula E."/>
            <person name="Henrissat B."/>
            <person name="Kohler A."/>
            <person name="Grigoriev I.V."/>
            <person name="Martin F.M."/>
            <person name="Hacquard S."/>
        </authorList>
    </citation>
    <scope>NUCLEOTIDE SEQUENCE</scope>
    <source>
        <strain evidence="2">MPI-SDFR-AT-0120</strain>
    </source>
</reference>
<evidence type="ECO:0008006" key="4">
    <source>
        <dbReference type="Google" id="ProtNLM"/>
    </source>
</evidence>
<dbReference type="OrthoDB" id="1022638at2759"/>
<evidence type="ECO:0000256" key="1">
    <source>
        <dbReference type="SAM" id="MobiDB-lite"/>
    </source>
</evidence>
<feature type="region of interest" description="Disordered" evidence="1">
    <location>
        <begin position="1"/>
        <end position="36"/>
    </location>
</feature>
<dbReference type="Gene3D" id="3.30.710.10">
    <property type="entry name" value="Potassium Channel Kv1.1, Chain A"/>
    <property type="match status" value="1"/>
</dbReference>
<comment type="caution">
    <text evidence="2">The sequence shown here is derived from an EMBL/GenBank/DDBJ whole genome shotgun (WGS) entry which is preliminary data.</text>
</comment>
<accession>A0A8K0RJ97</accession>
<dbReference type="EMBL" id="JAGMVJ010000001">
    <property type="protein sequence ID" value="KAH7094857.1"/>
    <property type="molecule type" value="Genomic_DNA"/>
</dbReference>